<protein>
    <submittedName>
        <fullName evidence="2">Uncharacterized protein</fullName>
    </submittedName>
</protein>
<dbReference type="eggNOG" id="COG2831">
    <property type="taxonomic scope" value="Bacteria"/>
</dbReference>
<sequence>MTRIVLFYFLSLKINYIKYITLRSTLLIRSILFTLSLPFFAVIANAATSAELQQLDQRQIQTALASYALLLRFVVWRWERNGSEATLKVQTHHQYRFILWAADLELPKLEKRLPRTILSVEDVEQVLALPDLTTLQGIGYSAMGKLPPVPARDGNANAGERRGPAVDIGDAGPCERGEHANLHAGLHQSVIRSPCKHASGRTTGQ</sequence>
<evidence type="ECO:0000313" key="4">
    <source>
        <dbReference type="Proteomes" id="UP000032869"/>
    </source>
</evidence>
<evidence type="ECO:0000313" key="2">
    <source>
        <dbReference type="EMBL" id="KFX04020.1"/>
    </source>
</evidence>
<feature type="transmembrane region" description="Helical" evidence="1">
    <location>
        <begin position="26"/>
        <end position="47"/>
    </location>
</feature>
<reference evidence="4 5" key="1">
    <citation type="submission" date="2014-08" db="EMBL/GenBank/DDBJ databases">
        <title>Genome sequences of NCPPB Pectobacterium isolates.</title>
        <authorList>
            <person name="Glover R.H."/>
            <person name="Sapp M."/>
            <person name="Elphinstone J."/>
        </authorList>
    </citation>
    <scope>NUCLEOTIDE SEQUENCE [LARGE SCALE GENOMIC DNA]</scope>
    <source>
        <strain evidence="3 4">NCPPB 2793</strain>
        <strain evidence="2 5">NCPPB 2795</strain>
    </source>
</reference>
<name>A0A093TCH1_9GAMM</name>
<proteinExistence type="predicted"/>
<comment type="caution">
    <text evidence="2">The sequence shown here is derived from an EMBL/GenBank/DDBJ whole genome shotgun (WGS) entry which is preliminary data.</text>
</comment>
<gene>
    <name evidence="3" type="ORF">JV35_11380</name>
    <name evidence="2" type="ORF">KP22_14290</name>
</gene>
<dbReference type="AlphaFoldDB" id="A0A093TCH1"/>
<accession>A0A093TCH1</accession>
<evidence type="ECO:0000313" key="3">
    <source>
        <dbReference type="EMBL" id="KFX20061.1"/>
    </source>
</evidence>
<organism evidence="2 5">
    <name type="scientific">Pectobacterium betavasculorum</name>
    <dbReference type="NCBI Taxonomy" id="55207"/>
    <lineage>
        <taxon>Bacteria</taxon>
        <taxon>Pseudomonadati</taxon>
        <taxon>Pseudomonadota</taxon>
        <taxon>Gammaproteobacteria</taxon>
        <taxon>Enterobacterales</taxon>
        <taxon>Pectobacteriaceae</taxon>
        <taxon>Pectobacterium</taxon>
    </lineage>
</organism>
<keyword evidence="1" id="KW-0472">Membrane</keyword>
<dbReference type="EMBL" id="JQHL01000004">
    <property type="protein sequence ID" value="KFX20061.1"/>
    <property type="molecule type" value="Genomic_DNA"/>
</dbReference>
<keyword evidence="1" id="KW-1133">Transmembrane helix</keyword>
<dbReference type="STRING" id="55207.KP22_14290"/>
<dbReference type="Proteomes" id="UP000032869">
    <property type="component" value="Unassembled WGS sequence"/>
</dbReference>
<dbReference type="eggNOG" id="COG4974">
    <property type="taxonomic scope" value="Bacteria"/>
</dbReference>
<evidence type="ECO:0000256" key="1">
    <source>
        <dbReference type="SAM" id="Phobius"/>
    </source>
</evidence>
<keyword evidence="4" id="KW-1185">Reference proteome</keyword>
<evidence type="ECO:0000313" key="5">
    <source>
        <dbReference type="Proteomes" id="UP000032874"/>
    </source>
</evidence>
<dbReference type="EMBL" id="JQHM01000006">
    <property type="protein sequence ID" value="KFX04020.1"/>
    <property type="molecule type" value="Genomic_DNA"/>
</dbReference>
<keyword evidence="1" id="KW-0812">Transmembrane</keyword>
<dbReference type="Proteomes" id="UP000032874">
    <property type="component" value="Unassembled WGS sequence"/>
</dbReference>